<dbReference type="EMBL" id="PVZC01000001">
    <property type="protein sequence ID" value="PRY01513.1"/>
    <property type="molecule type" value="Genomic_DNA"/>
</dbReference>
<gene>
    <name evidence="3" type="ORF">CLV72_10195</name>
</gene>
<evidence type="ECO:0000313" key="4">
    <source>
        <dbReference type="Proteomes" id="UP000237846"/>
    </source>
</evidence>
<keyword evidence="1" id="KW-1133">Transmembrane helix</keyword>
<protein>
    <recommendedName>
        <fullName evidence="2">DUF4350 domain-containing protein</fullName>
    </recommendedName>
</protein>
<comment type="caution">
    <text evidence="3">The sequence shown here is derived from an EMBL/GenBank/DDBJ whole genome shotgun (WGS) entry which is preliminary data.</text>
</comment>
<name>A0A2T0QCD8_9ACTN</name>
<feature type="transmembrane region" description="Helical" evidence="1">
    <location>
        <begin position="30"/>
        <end position="47"/>
    </location>
</feature>
<sequence length="403" mass="41471">MSGAPSTDVRDAGTARSVTLRDWVARWRPLILIVAGVVLLAVVFGLLSSSAPTGRLDPEAPDREGSRAVAEIHRERGGRVDVARGLEQAAGLVTGDSLLVVVDGGNILPDRAPELAELAGGAGAVLLVEPPPHLLSAVVPGVAETGSTPVRTRAARCPAGAAGGAAEARMGGALYTADELPGAVGCFPAQGGAALLRAELAGRPVTVLGTGEPLQNGRLLTADDAALALNLLGEREHVVWLIPDPPPPGSGQPVPLDALIPREVVLGAVQLGIGVVLVALWRARRLGPVVAERLPVVVRASETVEGRARLYRSRRAADRVVEALRLGARERLRARLGLPADAAAAQLVRAVSARTGRPGAEVDALLYGSVPPGAAGTAEPSDDAALVRFADALDTLEREVRRS</sequence>
<evidence type="ECO:0000313" key="3">
    <source>
        <dbReference type="EMBL" id="PRY01513.1"/>
    </source>
</evidence>
<accession>A0A2T0QCD8</accession>
<feature type="domain" description="DUF4350" evidence="2">
    <location>
        <begin position="59"/>
        <end position="232"/>
    </location>
</feature>
<proteinExistence type="predicted"/>
<dbReference type="InterPro" id="IPR025646">
    <property type="entry name" value="DUF4350"/>
</dbReference>
<evidence type="ECO:0000256" key="1">
    <source>
        <dbReference type="SAM" id="Phobius"/>
    </source>
</evidence>
<keyword evidence="4" id="KW-1185">Reference proteome</keyword>
<dbReference type="OrthoDB" id="5241668at2"/>
<dbReference type="Proteomes" id="UP000237846">
    <property type="component" value="Unassembled WGS sequence"/>
</dbReference>
<dbReference type="Pfam" id="PF14258">
    <property type="entry name" value="DUF4350"/>
    <property type="match status" value="1"/>
</dbReference>
<keyword evidence="1" id="KW-0472">Membrane</keyword>
<evidence type="ECO:0000259" key="2">
    <source>
        <dbReference type="Pfam" id="PF14258"/>
    </source>
</evidence>
<dbReference type="RefSeq" id="WP_106237342.1">
    <property type="nucleotide sequence ID" value="NZ_PVZC01000001.1"/>
</dbReference>
<dbReference type="AlphaFoldDB" id="A0A2T0QCD8"/>
<reference evidence="3 4" key="1">
    <citation type="submission" date="2018-03" db="EMBL/GenBank/DDBJ databases">
        <title>Genomic Encyclopedia of Archaeal and Bacterial Type Strains, Phase II (KMG-II): from individual species to whole genera.</title>
        <authorList>
            <person name="Goeker M."/>
        </authorList>
    </citation>
    <scope>NUCLEOTIDE SEQUENCE [LARGE SCALE GENOMIC DNA]</scope>
    <source>
        <strain evidence="3 4">DSM 45601</strain>
    </source>
</reference>
<keyword evidence="1" id="KW-0812">Transmembrane</keyword>
<organism evidence="3 4">
    <name type="scientific">Allonocardiopsis opalescens</name>
    <dbReference type="NCBI Taxonomy" id="1144618"/>
    <lineage>
        <taxon>Bacteria</taxon>
        <taxon>Bacillati</taxon>
        <taxon>Actinomycetota</taxon>
        <taxon>Actinomycetes</taxon>
        <taxon>Streptosporangiales</taxon>
        <taxon>Allonocardiopsis</taxon>
    </lineage>
</organism>